<organism evidence="1">
    <name type="scientific">Symploca sp. SIO1C4</name>
    <dbReference type="NCBI Taxonomy" id="2607765"/>
    <lineage>
        <taxon>Bacteria</taxon>
        <taxon>Bacillati</taxon>
        <taxon>Cyanobacteriota</taxon>
        <taxon>Cyanophyceae</taxon>
        <taxon>Coleofasciculales</taxon>
        <taxon>Coleofasciculaceae</taxon>
        <taxon>Symploca</taxon>
    </lineage>
</organism>
<protein>
    <submittedName>
        <fullName evidence="1">Uncharacterized protein</fullName>
    </submittedName>
</protein>
<sequence>MSARKILKHLTAIREVSRRDSDRSHVAIQKQIDNINEILVQDLHLLQECLKTLESLQAQKAETKVWSNQINYPIKKLRCIIYGHDGE</sequence>
<reference evidence="1" key="1">
    <citation type="submission" date="2019-11" db="EMBL/GenBank/DDBJ databases">
        <title>Genomic insights into an expanded diversity of filamentous marine cyanobacteria reveals the extraordinary biosynthetic potential of Moorea and Okeania.</title>
        <authorList>
            <person name="Ferreira Leao T."/>
            <person name="Wang M."/>
            <person name="Moss N."/>
            <person name="Da Silva R."/>
            <person name="Sanders J."/>
            <person name="Nurk S."/>
            <person name="Gurevich A."/>
            <person name="Humphrey G."/>
            <person name="Reher R."/>
            <person name="Zhu Q."/>
            <person name="Belda-Ferre P."/>
            <person name="Glukhov E."/>
            <person name="Rex R."/>
            <person name="Dorrestein P.C."/>
            <person name="Knight R."/>
            <person name="Pevzner P."/>
            <person name="Gerwick W.H."/>
            <person name="Gerwick L."/>
        </authorList>
    </citation>
    <scope>NUCLEOTIDE SEQUENCE</scope>
    <source>
        <strain evidence="1">SIO1C4</strain>
    </source>
</reference>
<name>A0A6B3NII2_9CYAN</name>
<comment type="caution">
    <text evidence="1">The sequence shown here is derived from an EMBL/GenBank/DDBJ whole genome shotgun (WGS) entry which is preliminary data.</text>
</comment>
<proteinExistence type="predicted"/>
<dbReference type="EMBL" id="JAAHFQ010000373">
    <property type="protein sequence ID" value="NER29471.1"/>
    <property type="molecule type" value="Genomic_DNA"/>
</dbReference>
<dbReference type="AlphaFoldDB" id="A0A6B3NII2"/>
<accession>A0A6B3NII2</accession>
<evidence type="ECO:0000313" key="1">
    <source>
        <dbReference type="EMBL" id="NER29471.1"/>
    </source>
</evidence>
<gene>
    <name evidence="1" type="ORF">F6J89_18055</name>
</gene>